<keyword evidence="2" id="KW-0472">Membrane</keyword>
<evidence type="ECO:0008006" key="5">
    <source>
        <dbReference type="Google" id="ProtNLM"/>
    </source>
</evidence>
<keyword evidence="2" id="KW-1133">Transmembrane helix</keyword>
<feature type="transmembrane region" description="Helical" evidence="2">
    <location>
        <begin position="21"/>
        <end position="39"/>
    </location>
</feature>
<name>A0A9P4NXB5_9PEZI</name>
<comment type="caution">
    <text evidence="3">The sequence shown here is derived from an EMBL/GenBank/DDBJ whole genome shotgun (WGS) entry which is preliminary data.</text>
</comment>
<evidence type="ECO:0000313" key="3">
    <source>
        <dbReference type="EMBL" id="KAF2433392.1"/>
    </source>
</evidence>
<evidence type="ECO:0000256" key="1">
    <source>
        <dbReference type="SAM" id="MobiDB-lite"/>
    </source>
</evidence>
<dbReference type="OrthoDB" id="20872at2759"/>
<accession>A0A9P4NXB5</accession>
<feature type="region of interest" description="Disordered" evidence="1">
    <location>
        <begin position="148"/>
        <end position="181"/>
    </location>
</feature>
<dbReference type="PANTHER" id="PTHR39608">
    <property type="entry name" value="INTEGRAL MEMBRANE PROTEIN (AFU_ORTHOLOGUE AFUA_5G08640)"/>
    <property type="match status" value="1"/>
</dbReference>
<organism evidence="3 4">
    <name type="scientific">Tothia fuscella</name>
    <dbReference type="NCBI Taxonomy" id="1048955"/>
    <lineage>
        <taxon>Eukaryota</taxon>
        <taxon>Fungi</taxon>
        <taxon>Dikarya</taxon>
        <taxon>Ascomycota</taxon>
        <taxon>Pezizomycotina</taxon>
        <taxon>Dothideomycetes</taxon>
        <taxon>Pleosporomycetidae</taxon>
        <taxon>Venturiales</taxon>
        <taxon>Cylindrosympodiaceae</taxon>
        <taxon>Tothia</taxon>
    </lineage>
</organism>
<keyword evidence="4" id="KW-1185">Reference proteome</keyword>
<dbReference type="AlphaFoldDB" id="A0A9P4NXB5"/>
<reference evidence="3" key="1">
    <citation type="journal article" date="2020" name="Stud. Mycol.">
        <title>101 Dothideomycetes genomes: a test case for predicting lifestyles and emergence of pathogens.</title>
        <authorList>
            <person name="Haridas S."/>
            <person name="Albert R."/>
            <person name="Binder M."/>
            <person name="Bloem J."/>
            <person name="Labutti K."/>
            <person name="Salamov A."/>
            <person name="Andreopoulos B."/>
            <person name="Baker S."/>
            <person name="Barry K."/>
            <person name="Bills G."/>
            <person name="Bluhm B."/>
            <person name="Cannon C."/>
            <person name="Castanera R."/>
            <person name="Culley D."/>
            <person name="Daum C."/>
            <person name="Ezra D."/>
            <person name="Gonzalez J."/>
            <person name="Henrissat B."/>
            <person name="Kuo A."/>
            <person name="Liang C."/>
            <person name="Lipzen A."/>
            <person name="Lutzoni F."/>
            <person name="Magnuson J."/>
            <person name="Mondo S."/>
            <person name="Nolan M."/>
            <person name="Ohm R."/>
            <person name="Pangilinan J."/>
            <person name="Park H.-J."/>
            <person name="Ramirez L."/>
            <person name="Alfaro M."/>
            <person name="Sun H."/>
            <person name="Tritt A."/>
            <person name="Yoshinaga Y."/>
            <person name="Zwiers L.-H."/>
            <person name="Turgeon B."/>
            <person name="Goodwin S."/>
            <person name="Spatafora J."/>
            <person name="Crous P."/>
            <person name="Grigoriev I."/>
        </authorList>
    </citation>
    <scope>NUCLEOTIDE SEQUENCE</scope>
    <source>
        <strain evidence="3">CBS 130266</strain>
    </source>
</reference>
<sequence length="181" mass="20403">MSQTNSIFAVGPLRLLLFSNLVLQWMSSVVSLGLAIQIYTAGRDLYQTYWICIGAINVWLYGWGQFLPLLKNYLGFFVIVHPLFAPLWLTAFILAVLDYSNKSCGQDCGLKRALEAFTFLTFFFTLIAIPLETLYFLRNRREKPEVIKQAPAPAKESVKSEKSDENEITPVVEPSSAAARV</sequence>
<proteinExistence type="predicted"/>
<feature type="compositionally biased region" description="Basic and acidic residues" evidence="1">
    <location>
        <begin position="156"/>
        <end position="165"/>
    </location>
</feature>
<dbReference type="EMBL" id="MU007021">
    <property type="protein sequence ID" value="KAF2433392.1"/>
    <property type="molecule type" value="Genomic_DNA"/>
</dbReference>
<dbReference type="PANTHER" id="PTHR39608:SF2">
    <property type="entry name" value="MARVEL DOMAIN-CONTAINING PROTEIN"/>
    <property type="match status" value="1"/>
</dbReference>
<gene>
    <name evidence="3" type="ORF">EJ08DRAFT_77756</name>
</gene>
<evidence type="ECO:0000256" key="2">
    <source>
        <dbReference type="SAM" id="Phobius"/>
    </source>
</evidence>
<protein>
    <recommendedName>
        <fullName evidence="5">MARVEL domain-containing protein</fullName>
    </recommendedName>
</protein>
<dbReference type="Proteomes" id="UP000800235">
    <property type="component" value="Unassembled WGS sequence"/>
</dbReference>
<feature type="transmembrane region" description="Helical" evidence="2">
    <location>
        <begin position="45"/>
        <end position="62"/>
    </location>
</feature>
<evidence type="ECO:0000313" key="4">
    <source>
        <dbReference type="Proteomes" id="UP000800235"/>
    </source>
</evidence>
<feature type="transmembrane region" description="Helical" evidence="2">
    <location>
        <begin position="117"/>
        <end position="137"/>
    </location>
</feature>
<keyword evidence="2" id="KW-0812">Transmembrane</keyword>
<feature type="transmembrane region" description="Helical" evidence="2">
    <location>
        <begin position="74"/>
        <end position="97"/>
    </location>
</feature>